<name>A0A4S3ZU18_9FLAO</name>
<dbReference type="GO" id="GO:0006355">
    <property type="term" value="P:regulation of DNA-templated transcription"/>
    <property type="evidence" value="ECO:0007669"/>
    <property type="project" value="InterPro"/>
</dbReference>
<dbReference type="SUPFAM" id="SSF52172">
    <property type="entry name" value="CheY-like"/>
    <property type="match status" value="1"/>
</dbReference>
<dbReference type="InterPro" id="IPR036388">
    <property type="entry name" value="WH-like_DNA-bd_sf"/>
</dbReference>
<organism evidence="8 9">
    <name type="scientific">Flavobacterium supellecticarium</name>
    <dbReference type="NCBI Taxonomy" id="2565924"/>
    <lineage>
        <taxon>Bacteria</taxon>
        <taxon>Pseudomonadati</taxon>
        <taxon>Bacteroidota</taxon>
        <taxon>Flavobacteriia</taxon>
        <taxon>Flavobacteriales</taxon>
        <taxon>Flavobacteriaceae</taxon>
        <taxon>Flavobacterium</taxon>
    </lineage>
</organism>
<feature type="domain" description="Response regulatory" evidence="6">
    <location>
        <begin position="6"/>
        <end position="120"/>
    </location>
</feature>
<proteinExistence type="predicted"/>
<dbReference type="Pfam" id="PF00486">
    <property type="entry name" value="Trans_reg_C"/>
    <property type="match status" value="1"/>
</dbReference>
<evidence type="ECO:0000256" key="5">
    <source>
        <dbReference type="PROSITE-ProRule" id="PRU01091"/>
    </source>
</evidence>
<dbReference type="PROSITE" id="PS51755">
    <property type="entry name" value="OMPR_PHOB"/>
    <property type="match status" value="1"/>
</dbReference>
<gene>
    <name evidence="8" type="ORF">E6C50_12865</name>
</gene>
<keyword evidence="1 4" id="KW-0597">Phosphoprotein</keyword>
<protein>
    <submittedName>
        <fullName evidence="8">Response regulator transcription factor</fullName>
    </submittedName>
</protein>
<evidence type="ECO:0000313" key="9">
    <source>
        <dbReference type="Proteomes" id="UP000307507"/>
    </source>
</evidence>
<feature type="modified residue" description="4-aspartylphosphate" evidence="4">
    <location>
        <position position="55"/>
    </location>
</feature>
<dbReference type="PANTHER" id="PTHR48111">
    <property type="entry name" value="REGULATOR OF RPOS"/>
    <property type="match status" value="1"/>
</dbReference>
<dbReference type="CDD" id="cd00383">
    <property type="entry name" value="trans_reg_C"/>
    <property type="match status" value="1"/>
</dbReference>
<dbReference type="Proteomes" id="UP000307507">
    <property type="component" value="Unassembled WGS sequence"/>
</dbReference>
<dbReference type="SMART" id="SM00862">
    <property type="entry name" value="Trans_reg_C"/>
    <property type="match status" value="1"/>
</dbReference>
<dbReference type="Gene3D" id="3.40.50.2300">
    <property type="match status" value="1"/>
</dbReference>
<dbReference type="InterPro" id="IPR001789">
    <property type="entry name" value="Sig_transdc_resp-reg_receiver"/>
</dbReference>
<keyword evidence="9" id="KW-1185">Reference proteome</keyword>
<dbReference type="EMBL" id="SSNZ01000006">
    <property type="protein sequence ID" value="THF49130.1"/>
    <property type="molecule type" value="Genomic_DNA"/>
</dbReference>
<comment type="caution">
    <text evidence="8">The sequence shown here is derived from an EMBL/GenBank/DDBJ whole genome shotgun (WGS) entry which is preliminary data.</text>
</comment>
<keyword evidence="2" id="KW-0902">Two-component regulatory system</keyword>
<dbReference type="OrthoDB" id="9790442at2"/>
<dbReference type="SMART" id="SM00448">
    <property type="entry name" value="REC"/>
    <property type="match status" value="1"/>
</dbReference>
<evidence type="ECO:0000256" key="1">
    <source>
        <dbReference type="ARBA" id="ARBA00022553"/>
    </source>
</evidence>
<evidence type="ECO:0000256" key="2">
    <source>
        <dbReference type="ARBA" id="ARBA00023012"/>
    </source>
</evidence>
<dbReference type="InterPro" id="IPR011006">
    <property type="entry name" value="CheY-like_superfamily"/>
</dbReference>
<dbReference type="Gene3D" id="6.10.250.690">
    <property type="match status" value="1"/>
</dbReference>
<dbReference type="Pfam" id="PF00072">
    <property type="entry name" value="Response_reg"/>
    <property type="match status" value="1"/>
</dbReference>
<evidence type="ECO:0000259" key="6">
    <source>
        <dbReference type="PROSITE" id="PS50110"/>
    </source>
</evidence>
<sequence>MNPKITILLAEDEATLGLIIKESLETRDFIVTHCLNGEDAYQAFITEKPDAVVLDIMMPKKDGFTLAQEIRKTDTTTPLLFLSAKSQVQDVVDGFYYGGNDYIKKPFSMEELIVRIHALLGRISRQNADDANRIGAYDFNYNKQTLSYKEQAYFLTHREALVLKLLLENKNEILDKSAALLRIWGKDDFFNGRSMDVFISKLRKKLASDPSIQIINVRGRGYKLIC</sequence>
<feature type="DNA-binding region" description="OmpR/PhoB-type" evidence="5">
    <location>
        <begin position="129"/>
        <end position="226"/>
    </location>
</feature>
<keyword evidence="3 5" id="KW-0238">DNA-binding</keyword>
<reference evidence="8 9" key="1">
    <citation type="submission" date="2019-04" db="EMBL/GenBank/DDBJ databases">
        <title>Flavobacterium sp. nov. isolated from construction timber.</title>
        <authorList>
            <person name="Lin S.-Y."/>
            <person name="Chang C.-T."/>
            <person name="Young C.-C."/>
        </authorList>
    </citation>
    <scope>NUCLEOTIDE SEQUENCE [LARGE SCALE GENOMIC DNA]</scope>
    <source>
        <strain evidence="8 9">CC-CTC003</strain>
    </source>
</reference>
<dbReference type="RefSeq" id="WP_136403638.1">
    <property type="nucleotide sequence ID" value="NZ_SSNZ01000006.1"/>
</dbReference>
<dbReference type="GO" id="GO:0000156">
    <property type="term" value="F:phosphorelay response regulator activity"/>
    <property type="evidence" value="ECO:0007669"/>
    <property type="project" value="TreeGrafter"/>
</dbReference>
<dbReference type="PROSITE" id="PS50110">
    <property type="entry name" value="RESPONSE_REGULATORY"/>
    <property type="match status" value="1"/>
</dbReference>
<accession>A0A4S3ZU18</accession>
<feature type="domain" description="OmpR/PhoB-type" evidence="7">
    <location>
        <begin position="129"/>
        <end position="226"/>
    </location>
</feature>
<dbReference type="InterPro" id="IPR039420">
    <property type="entry name" value="WalR-like"/>
</dbReference>
<evidence type="ECO:0000256" key="3">
    <source>
        <dbReference type="ARBA" id="ARBA00023125"/>
    </source>
</evidence>
<evidence type="ECO:0000259" key="7">
    <source>
        <dbReference type="PROSITE" id="PS51755"/>
    </source>
</evidence>
<dbReference type="GO" id="GO:0000976">
    <property type="term" value="F:transcription cis-regulatory region binding"/>
    <property type="evidence" value="ECO:0007669"/>
    <property type="project" value="TreeGrafter"/>
</dbReference>
<dbReference type="GO" id="GO:0005829">
    <property type="term" value="C:cytosol"/>
    <property type="evidence" value="ECO:0007669"/>
    <property type="project" value="TreeGrafter"/>
</dbReference>
<dbReference type="AlphaFoldDB" id="A0A4S3ZU18"/>
<dbReference type="PANTHER" id="PTHR48111:SF40">
    <property type="entry name" value="PHOSPHATE REGULON TRANSCRIPTIONAL REGULATORY PROTEIN PHOB"/>
    <property type="match status" value="1"/>
</dbReference>
<evidence type="ECO:0000313" key="8">
    <source>
        <dbReference type="EMBL" id="THF49130.1"/>
    </source>
</evidence>
<evidence type="ECO:0000256" key="4">
    <source>
        <dbReference type="PROSITE-ProRule" id="PRU00169"/>
    </source>
</evidence>
<dbReference type="InterPro" id="IPR001867">
    <property type="entry name" value="OmpR/PhoB-type_DNA-bd"/>
</dbReference>
<dbReference type="GO" id="GO:0032993">
    <property type="term" value="C:protein-DNA complex"/>
    <property type="evidence" value="ECO:0007669"/>
    <property type="project" value="TreeGrafter"/>
</dbReference>
<dbReference type="Gene3D" id="1.10.10.10">
    <property type="entry name" value="Winged helix-like DNA-binding domain superfamily/Winged helix DNA-binding domain"/>
    <property type="match status" value="1"/>
</dbReference>